<reference evidence="5 6" key="1">
    <citation type="journal article" date="2016" name="Mol. Biol. Evol.">
        <title>Comparative Genomics of Early-Diverging Mushroom-Forming Fungi Provides Insights into the Origins of Lignocellulose Decay Capabilities.</title>
        <authorList>
            <person name="Nagy L.G."/>
            <person name="Riley R."/>
            <person name="Tritt A."/>
            <person name="Adam C."/>
            <person name="Daum C."/>
            <person name="Floudas D."/>
            <person name="Sun H."/>
            <person name="Yadav J.S."/>
            <person name="Pangilinan J."/>
            <person name="Larsson K.H."/>
            <person name="Matsuura K."/>
            <person name="Barry K."/>
            <person name="Labutti K."/>
            <person name="Kuo R."/>
            <person name="Ohm R.A."/>
            <person name="Bhattacharya S.S."/>
            <person name="Shirouzu T."/>
            <person name="Yoshinaga Y."/>
            <person name="Martin F.M."/>
            <person name="Grigoriev I.V."/>
            <person name="Hibbett D.S."/>
        </authorList>
    </citation>
    <scope>NUCLEOTIDE SEQUENCE [LARGE SCALE GENOMIC DNA]</scope>
    <source>
        <strain evidence="5 6">L-15889</strain>
    </source>
</reference>
<dbReference type="SMART" id="SM00320">
    <property type="entry name" value="WD40"/>
    <property type="match status" value="8"/>
</dbReference>
<dbReference type="EMBL" id="KV429065">
    <property type="protein sequence ID" value="KZT68637.1"/>
    <property type="molecule type" value="Genomic_DNA"/>
</dbReference>
<evidence type="ECO:0000256" key="2">
    <source>
        <dbReference type="ARBA" id="ARBA00022737"/>
    </source>
</evidence>
<dbReference type="CDD" id="cd00200">
    <property type="entry name" value="WD40"/>
    <property type="match status" value="1"/>
</dbReference>
<dbReference type="PRINTS" id="PR00320">
    <property type="entry name" value="GPROTEINBRPT"/>
</dbReference>
<dbReference type="PANTHER" id="PTHR19848:SF8">
    <property type="entry name" value="F-BOX AND WD REPEAT DOMAIN CONTAINING 7"/>
    <property type="match status" value="1"/>
</dbReference>
<name>A0A165PUJ3_9APHY</name>
<keyword evidence="1 3" id="KW-0853">WD repeat</keyword>
<dbReference type="PROSITE" id="PS50294">
    <property type="entry name" value="WD_REPEATS_REGION"/>
    <property type="match status" value="5"/>
</dbReference>
<evidence type="ECO:0000256" key="1">
    <source>
        <dbReference type="ARBA" id="ARBA00022574"/>
    </source>
</evidence>
<dbReference type="PROSITE" id="PS00678">
    <property type="entry name" value="WD_REPEATS_1"/>
    <property type="match status" value="1"/>
</dbReference>
<protein>
    <submittedName>
        <fullName evidence="5">WD40 repeat-like protein</fullName>
    </submittedName>
</protein>
<dbReference type="OrthoDB" id="538223at2759"/>
<gene>
    <name evidence="5" type="ORF">DAEQUDRAFT_671180</name>
</gene>
<feature type="repeat" description="WD" evidence="3">
    <location>
        <begin position="342"/>
        <end position="383"/>
    </location>
</feature>
<organism evidence="5 6">
    <name type="scientific">Daedalea quercina L-15889</name>
    <dbReference type="NCBI Taxonomy" id="1314783"/>
    <lineage>
        <taxon>Eukaryota</taxon>
        <taxon>Fungi</taxon>
        <taxon>Dikarya</taxon>
        <taxon>Basidiomycota</taxon>
        <taxon>Agaricomycotina</taxon>
        <taxon>Agaricomycetes</taxon>
        <taxon>Polyporales</taxon>
        <taxon>Fomitopsis</taxon>
    </lineage>
</organism>
<feature type="region of interest" description="Disordered" evidence="4">
    <location>
        <begin position="155"/>
        <end position="216"/>
    </location>
</feature>
<feature type="repeat" description="WD" evidence="3">
    <location>
        <begin position="300"/>
        <end position="341"/>
    </location>
</feature>
<keyword evidence="6" id="KW-1185">Reference proteome</keyword>
<dbReference type="Pfam" id="PF00400">
    <property type="entry name" value="WD40"/>
    <property type="match status" value="7"/>
</dbReference>
<evidence type="ECO:0000313" key="6">
    <source>
        <dbReference type="Proteomes" id="UP000076727"/>
    </source>
</evidence>
<evidence type="ECO:0000313" key="5">
    <source>
        <dbReference type="EMBL" id="KZT68637.1"/>
    </source>
</evidence>
<feature type="compositionally biased region" description="Acidic residues" evidence="4">
    <location>
        <begin position="168"/>
        <end position="178"/>
    </location>
</feature>
<proteinExistence type="predicted"/>
<feature type="repeat" description="WD" evidence="3">
    <location>
        <begin position="511"/>
        <end position="550"/>
    </location>
</feature>
<evidence type="ECO:0000256" key="3">
    <source>
        <dbReference type="PROSITE-ProRule" id="PRU00221"/>
    </source>
</evidence>
<dbReference type="PANTHER" id="PTHR19848">
    <property type="entry name" value="WD40 REPEAT PROTEIN"/>
    <property type="match status" value="1"/>
</dbReference>
<dbReference type="PROSITE" id="PS50082">
    <property type="entry name" value="WD_REPEATS_2"/>
    <property type="match status" value="6"/>
</dbReference>
<dbReference type="InterPro" id="IPR001680">
    <property type="entry name" value="WD40_rpt"/>
</dbReference>
<feature type="repeat" description="WD" evidence="3">
    <location>
        <begin position="258"/>
        <end position="299"/>
    </location>
</feature>
<dbReference type="STRING" id="1314783.A0A165PUJ3"/>
<sequence length="550" mass="59120">MDVGPSSLQWGGQAGAPEHYPSDQCIFLHYFKLKKRLFLRWINAAAEPQDPSVDRDADEDSGVIDEVPPRETPYDPVTYVLDYILAHSDAVIAIASDLDLIRVCKSRNDGQYPIPDDIPGFLEDVQPLIEVTEDGLGMLLLTDEETEIHIAASAQVNVETPSAQDEPMPGEEPSDATEPDSGRNVPDPGLLQPGSSDEKGKFADRPNVLPLPGAAGGERRGGTCALAFSPVGRDIAAGFENNTIVVWNAMNHAVRYQFQEHSGAVSSLAFSPDGNKLVSGGRDGRVIMWDLIAGGSIKSVQAHEGTVDCIAYSPDGKLFASAAGDSIVKLWEAETGNLRAQTSEHSGIIMAIAFSPDNERFVSACAEGTAHVWSTHTASSICDLRGHEGVIYTVAYTFDGRRLVTGSDDGTARVWSALLGDEFMVLSEGEGGQVWAATFSADGRELYYVGSERVIKMLDSYTADPLHSIDCGDKVAMSMTFSADGRLFAAGGEDHAVTVWDMATRQELAQFTGHTDNVNLISFSRDNKFIATASDDGSLREWELPALAAA</sequence>
<dbReference type="InterPro" id="IPR019775">
    <property type="entry name" value="WD40_repeat_CS"/>
</dbReference>
<evidence type="ECO:0000256" key="4">
    <source>
        <dbReference type="SAM" id="MobiDB-lite"/>
    </source>
</evidence>
<feature type="repeat" description="WD" evidence="3">
    <location>
        <begin position="384"/>
        <end position="416"/>
    </location>
</feature>
<dbReference type="AlphaFoldDB" id="A0A165PUJ3"/>
<dbReference type="InterPro" id="IPR036322">
    <property type="entry name" value="WD40_repeat_dom_sf"/>
</dbReference>
<dbReference type="InterPro" id="IPR015943">
    <property type="entry name" value="WD40/YVTN_repeat-like_dom_sf"/>
</dbReference>
<dbReference type="InterPro" id="IPR020472">
    <property type="entry name" value="WD40_PAC1"/>
</dbReference>
<dbReference type="Proteomes" id="UP000076727">
    <property type="component" value="Unassembled WGS sequence"/>
</dbReference>
<keyword evidence="2" id="KW-0677">Repeat</keyword>
<feature type="region of interest" description="Disordered" evidence="4">
    <location>
        <begin position="49"/>
        <end position="69"/>
    </location>
</feature>
<feature type="repeat" description="WD" evidence="3">
    <location>
        <begin position="478"/>
        <end position="510"/>
    </location>
</feature>
<dbReference type="SUPFAM" id="SSF50978">
    <property type="entry name" value="WD40 repeat-like"/>
    <property type="match status" value="1"/>
</dbReference>
<dbReference type="Gene3D" id="2.130.10.10">
    <property type="entry name" value="YVTN repeat-like/Quinoprotein amine dehydrogenase"/>
    <property type="match status" value="2"/>
</dbReference>
<accession>A0A165PUJ3</accession>